<reference evidence="3" key="1">
    <citation type="submission" date="2015-10" db="EMBL/GenBank/DDBJ databases">
        <authorList>
            <person name="Martinez-Garcia P.J."/>
            <person name="Crepeau M.W."/>
            <person name="Puiu D."/>
            <person name="Gonzalez-Ibeas D."/>
            <person name="Whalen J."/>
            <person name="Stevens K."/>
            <person name="Paul R."/>
            <person name="Butterfield T."/>
            <person name="Britton M."/>
            <person name="Reagan R."/>
            <person name="Chakraborty S."/>
            <person name="Walawage S.L."/>
            <person name="Vasquez-Gross H.A."/>
            <person name="Cardeno C."/>
            <person name="Famula R."/>
            <person name="Pratt K."/>
            <person name="Kuruganti S."/>
            <person name="Aradhya M.K."/>
            <person name="Leslie C.A."/>
            <person name="Dandekar A.M."/>
            <person name="Salzberg S.L."/>
            <person name="Wegrzyn J.L."/>
            <person name="Langley C.H."/>
            <person name="Neale D.B."/>
        </authorList>
    </citation>
    <scope>NUCLEOTIDE SEQUENCE</scope>
    <source>
        <tissue evidence="3">Leaves</tissue>
    </source>
</reference>
<dbReference type="Pfam" id="PF00931">
    <property type="entry name" value="NB-ARC"/>
    <property type="match status" value="1"/>
</dbReference>
<evidence type="ECO:0000256" key="1">
    <source>
        <dbReference type="ARBA" id="ARBA00022821"/>
    </source>
</evidence>
<organism evidence="3 4">
    <name type="scientific">Juglans regia</name>
    <name type="common">English walnut</name>
    <dbReference type="NCBI Taxonomy" id="51240"/>
    <lineage>
        <taxon>Eukaryota</taxon>
        <taxon>Viridiplantae</taxon>
        <taxon>Streptophyta</taxon>
        <taxon>Embryophyta</taxon>
        <taxon>Tracheophyta</taxon>
        <taxon>Spermatophyta</taxon>
        <taxon>Magnoliopsida</taxon>
        <taxon>eudicotyledons</taxon>
        <taxon>Gunneridae</taxon>
        <taxon>Pentapetalae</taxon>
        <taxon>rosids</taxon>
        <taxon>fabids</taxon>
        <taxon>Fagales</taxon>
        <taxon>Juglandaceae</taxon>
        <taxon>Juglans</taxon>
    </lineage>
</organism>
<proteinExistence type="predicted"/>
<dbReference type="GO" id="GO:0043531">
    <property type="term" value="F:ADP binding"/>
    <property type="evidence" value="ECO:0007669"/>
    <property type="project" value="InterPro"/>
</dbReference>
<gene>
    <name evidence="3" type="ORF">F2P56_034345</name>
</gene>
<name>A0A833WTX6_JUGRE</name>
<dbReference type="PANTHER" id="PTHR36766:SF51">
    <property type="entry name" value="DISEASE RESISTANCE RPP13-LIKE PROTEIN 1"/>
    <property type="match status" value="1"/>
</dbReference>
<dbReference type="InterPro" id="IPR027417">
    <property type="entry name" value="P-loop_NTPase"/>
</dbReference>
<keyword evidence="1" id="KW-0611">Plant defense</keyword>
<reference evidence="3" key="2">
    <citation type="submission" date="2020-03" db="EMBL/GenBank/DDBJ databases">
        <title>Walnut 2.0.</title>
        <authorList>
            <person name="Marrano A."/>
            <person name="Britton M."/>
            <person name="Zimin A.V."/>
            <person name="Zaini P.A."/>
            <person name="Workman R."/>
            <person name="Puiu D."/>
            <person name="Bianco L."/>
            <person name="Allen B.J."/>
            <person name="Troggio M."/>
            <person name="Leslie C.A."/>
            <person name="Timp W."/>
            <person name="Dendekar A."/>
            <person name="Salzberg S.L."/>
            <person name="Neale D.B."/>
        </authorList>
    </citation>
    <scope>NUCLEOTIDE SEQUENCE</scope>
    <source>
        <tissue evidence="3">Leaves</tissue>
    </source>
</reference>
<comment type="caution">
    <text evidence="3">The sequence shown here is derived from an EMBL/GenBank/DDBJ whole genome shotgun (WGS) entry which is preliminary data.</text>
</comment>
<dbReference type="PANTHER" id="PTHR36766">
    <property type="entry name" value="PLANT BROAD-SPECTRUM MILDEW RESISTANCE PROTEIN RPW8"/>
    <property type="match status" value="1"/>
</dbReference>
<accession>A0A833WTX6</accession>
<dbReference type="SUPFAM" id="SSF52540">
    <property type="entry name" value="P-loop containing nucleoside triphosphate hydrolases"/>
    <property type="match status" value="1"/>
</dbReference>
<dbReference type="EMBL" id="LIHL02000015">
    <property type="protein sequence ID" value="KAF5445282.1"/>
    <property type="molecule type" value="Genomic_DNA"/>
</dbReference>
<evidence type="ECO:0000313" key="3">
    <source>
        <dbReference type="EMBL" id="KAF5445282.1"/>
    </source>
</evidence>
<dbReference type="AlphaFoldDB" id="A0A833WTX6"/>
<dbReference type="Gramene" id="Jr15_08410_p2">
    <property type="protein sequence ID" value="cds.Jr15_08410_p2"/>
    <property type="gene ID" value="Jr15_08410"/>
</dbReference>
<dbReference type="GO" id="GO:0006952">
    <property type="term" value="P:defense response"/>
    <property type="evidence" value="ECO:0007669"/>
    <property type="project" value="UniProtKB-KW"/>
</dbReference>
<sequence length="231" mass="26331">MGGIGKTTLAKLVYNGKKLESFFNLKAWACVLEDFDVAAVTKTILQSLTSKNCVGKDLNWLQEKLKKKLRGKRFLVILDDVWNKNYNDWTLLRAPVEVGALRSSIVVTTRNQKVSSLMRNKEVEPFQLELLSNEACLSIFTQHALEARDVSAHPNLKDIGEELVRSEDEDRDEWEKVLKNKIWDIPVEANGIPFSLMLLRNKGAWTFEASSRDTLHFKLENVIEPNDAKDA</sequence>
<dbReference type="Proteomes" id="UP000619265">
    <property type="component" value="Unassembled WGS sequence"/>
</dbReference>
<dbReference type="InterPro" id="IPR002182">
    <property type="entry name" value="NB-ARC"/>
</dbReference>
<dbReference type="Gene3D" id="3.40.50.300">
    <property type="entry name" value="P-loop containing nucleotide triphosphate hydrolases"/>
    <property type="match status" value="1"/>
</dbReference>
<feature type="domain" description="NB-ARC" evidence="2">
    <location>
        <begin position="1"/>
        <end position="148"/>
    </location>
</feature>
<protein>
    <recommendedName>
        <fullName evidence="2">NB-ARC domain-containing protein</fullName>
    </recommendedName>
</protein>
<evidence type="ECO:0000259" key="2">
    <source>
        <dbReference type="Pfam" id="PF00931"/>
    </source>
</evidence>
<evidence type="ECO:0000313" key="4">
    <source>
        <dbReference type="Proteomes" id="UP000619265"/>
    </source>
</evidence>